<evidence type="ECO:0000313" key="3">
    <source>
        <dbReference type="Proteomes" id="UP000050564"/>
    </source>
</evidence>
<organism evidence="2 3">
    <name type="scientific">Pseudomonas cannabina</name>
    <dbReference type="NCBI Taxonomy" id="86840"/>
    <lineage>
        <taxon>Bacteria</taxon>
        <taxon>Pseudomonadati</taxon>
        <taxon>Pseudomonadota</taxon>
        <taxon>Gammaproteobacteria</taxon>
        <taxon>Pseudomonadales</taxon>
        <taxon>Pseudomonadaceae</taxon>
        <taxon>Pseudomonas</taxon>
    </lineage>
</organism>
<evidence type="ECO:0000313" key="2">
    <source>
        <dbReference type="EMBL" id="KPW74698.1"/>
    </source>
</evidence>
<comment type="caution">
    <text evidence="2">The sequence shown here is derived from an EMBL/GenBank/DDBJ whole genome shotgun (WGS) entry which is preliminary data.</text>
</comment>
<name>A0A0P9MWE8_PSECA</name>
<feature type="compositionally biased region" description="Basic and acidic residues" evidence="1">
    <location>
        <begin position="115"/>
        <end position="134"/>
    </location>
</feature>
<reference evidence="2 3" key="1">
    <citation type="submission" date="2015-09" db="EMBL/GenBank/DDBJ databases">
        <title>Genome announcement of multiple Pseudomonas syringae strains.</title>
        <authorList>
            <person name="Thakur S."/>
            <person name="Wang P.W."/>
            <person name="Gong Y."/>
            <person name="Weir B.S."/>
            <person name="Guttman D.S."/>
        </authorList>
    </citation>
    <scope>NUCLEOTIDE SEQUENCE [LARGE SCALE GENOMIC DNA]</scope>
    <source>
        <strain evidence="2 3">ICMP2823</strain>
    </source>
</reference>
<dbReference type="Proteomes" id="UP000050564">
    <property type="component" value="Unassembled WGS sequence"/>
</dbReference>
<proteinExistence type="predicted"/>
<gene>
    <name evidence="2" type="ORF">ALO81_02711</name>
</gene>
<feature type="region of interest" description="Disordered" evidence="1">
    <location>
        <begin position="46"/>
        <end position="67"/>
    </location>
</feature>
<dbReference type="AlphaFoldDB" id="A0A0P9MWE8"/>
<dbReference type="EMBL" id="LJPX01000279">
    <property type="protein sequence ID" value="KPW74698.1"/>
    <property type="molecule type" value="Genomic_DNA"/>
</dbReference>
<accession>A0A0P9MWE8</accession>
<sequence length="134" mass="15464">MYTLLDLRRESIDYRESPFSQRKLFNFQTQSAITEDAHEKLYLSRSPNDIQIDRESSPHTATVRDADDKPVLTVSASLPDIEILHAIDTFNLVYARGFKLRETLIYSKTQLLPPDKSRPPERCRDEKSNKSAPP</sequence>
<dbReference type="PATRIC" id="fig|86840.3.peg.3805"/>
<feature type="compositionally biased region" description="Basic and acidic residues" evidence="1">
    <location>
        <begin position="51"/>
        <end position="67"/>
    </location>
</feature>
<feature type="region of interest" description="Disordered" evidence="1">
    <location>
        <begin position="110"/>
        <end position="134"/>
    </location>
</feature>
<evidence type="ECO:0000256" key="1">
    <source>
        <dbReference type="SAM" id="MobiDB-lite"/>
    </source>
</evidence>
<protein>
    <submittedName>
        <fullName evidence="2">Uncharacterized protein</fullName>
    </submittedName>
</protein>